<protein>
    <recommendedName>
        <fullName evidence="3">Lipoprotein</fullName>
    </recommendedName>
</protein>
<proteinExistence type="predicted"/>
<reference evidence="1 2" key="1">
    <citation type="journal article" date="2019" name="Int. J. Syst. Evol. Microbiol.">
        <title>The Global Catalogue of Microorganisms (GCM) 10K type strain sequencing project: providing services to taxonomists for standard genome sequencing and annotation.</title>
        <authorList>
            <consortium name="The Broad Institute Genomics Platform"/>
            <consortium name="The Broad Institute Genome Sequencing Center for Infectious Disease"/>
            <person name="Wu L."/>
            <person name="Ma J."/>
        </authorList>
    </citation>
    <scope>NUCLEOTIDE SEQUENCE [LARGE SCALE GENOMIC DNA]</scope>
    <source>
        <strain evidence="1 2">JCM 6486</strain>
    </source>
</reference>
<evidence type="ECO:0000313" key="2">
    <source>
        <dbReference type="Proteomes" id="UP001400965"/>
    </source>
</evidence>
<evidence type="ECO:0000313" key="1">
    <source>
        <dbReference type="EMBL" id="GAA0863170.1"/>
    </source>
</evidence>
<organism evidence="1 2">
    <name type="scientific">Paraclostridium tenue</name>
    <dbReference type="NCBI Taxonomy" id="1737"/>
    <lineage>
        <taxon>Bacteria</taxon>
        <taxon>Bacillati</taxon>
        <taxon>Bacillota</taxon>
        <taxon>Clostridia</taxon>
        <taxon>Peptostreptococcales</taxon>
        <taxon>Peptostreptococcaceae</taxon>
        <taxon>Paraclostridium</taxon>
    </lineage>
</organism>
<dbReference type="RefSeq" id="WP_346043702.1">
    <property type="nucleotide sequence ID" value="NZ_BAAACP010000005.1"/>
</dbReference>
<sequence length="376" mass="43331">MKRKIAVLSLTTIIALTVVGCSSEKNKEMKNTMTDVSHQIDNIDKNKDKTNNDIKLTYKQAQELMEKISFKLSEFKPELTPDKQTIILNLATREKLGKLEQEYIIINMIANKSNYNIKVEGSIFKDKDILKNDSAIRVLYDLLTSTKSIKDISISKFRYEINNKKANNIKLNKNSTSFNSINFKYYDDVVKFNIEKTYKRESLKTNEVKYTYKEYKNQREILKTKLTKYSEEFAKSNNLRPVVYEAESSVNSKISTFGVEGDNHFSTYISVNTDIPRSDVKSVSDVCKFKVPTNIEDAKARQLSRDYLVGAIKIINSVINSNINYGDIENLVNSNNIRSKYLSNDSNLNTIFELSNNTEKSLINNEYTYNQKINII</sequence>
<dbReference type="PROSITE" id="PS51257">
    <property type="entry name" value="PROKAR_LIPOPROTEIN"/>
    <property type="match status" value="1"/>
</dbReference>
<dbReference type="EMBL" id="BAAACP010000005">
    <property type="protein sequence ID" value="GAA0863170.1"/>
    <property type="molecule type" value="Genomic_DNA"/>
</dbReference>
<comment type="caution">
    <text evidence="1">The sequence shown here is derived from an EMBL/GenBank/DDBJ whole genome shotgun (WGS) entry which is preliminary data.</text>
</comment>
<gene>
    <name evidence="1" type="ORF">GCM10008917_11470</name>
</gene>
<accession>A0ABN1M1T5</accession>
<keyword evidence="2" id="KW-1185">Reference proteome</keyword>
<name>A0ABN1M1T5_9FIRM</name>
<dbReference type="Proteomes" id="UP001400965">
    <property type="component" value="Unassembled WGS sequence"/>
</dbReference>
<evidence type="ECO:0008006" key="3">
    <source>
        <dbReference type="Google" id="ProtNLM"/>
    </source>
</evidence>